<dbReference type="AlphaFoldDB" id="A7VQ48"/>
<organism evidence="1 2">
    <name type="scientific">[Clostridium] leptum DSM 753</name>
    <dbReference type="NCBI Taxonomy" id="428125"/>
    <lineage>
        <taxon>Bacteria</taxon>
        <taxon>Bacillati</taxon>
        <taxon>Bacillota</taxon>
        <taxon>Clostridia</taxon>
        <taxon>Eubacteriales</taxon>
        <taxon>Oscillospiraceae</taxon>
        <taxon>Oscillospiraceae incertae sedis</taxon>
    </lineage>
</organism>
<reference evidence="1 2" key="2">
    <citation type="submission" date="2007-08" db="EMBL/GenBank/DDBJ databases">
        <authorList>
            <person name="Fulton L."/>
            <person name="Clifton S."/>
            <person name="Fulton B."/>
            <person name="Xu J."/>
            <person name="Minx P."/>
            <person name="Pepin K.H."/>
            <person name="Johnson M."/>
            <person name="Thiruvilangam P."/>
            <person name="Bhonagiri V."/>
            <person name="Nash W.E."/>
            <person name="Wang C."/>
            <person name="Mardis E.R."/>
            <person name="Wilson R.K."/>
        </authorList>
    </citation>
    <scope>NUCLEOTIDE SEQUENCE [LARGE SCALE GENOMIC DNA]</scope>
    <source>
        <strain evidence="1 2">DSM 753</strain>
    </source>
</reference>
<gene>
    <name evidence="1" type="ORF">CLOLEP_00675</name>
</gene>
<sequence length="45" mass="5348">MHEKYIYSKRIFELKLFVLRIFFRRVGAFLNLGTSKLIIDGKTGK</sequence>
<reference evidence="1 2" key="1">
    <citation type="submission" date="2007-08" db="EMBL/GenBank/DDBJ databases">
        <title>Draft genome sequence of Clostridium leptum (DSM 753).</title>
        <authorList>
            <person name="Sudarsanam P."/>
            <person name="Ley R."/>
            <person name="Guruge J."/>
            <person name="Turnbaugh P.J."/>
            <person name="Mahowald M."/>
            <person name="Liep D."/>
            <person name="Gordon J."/>
        </authorList>
    </citation>
    <scope>NUCLEOTIDE SEQUENCE [LARGE SCALE GENOMIC DNA]</scope>
    <source>
        <strain evidence="1 2">DSM 753</strain>
    </source>
</reference>
<evidence type="ECO:0000313" key="2">
    <source>
        <dbReference type="Proteomes" id="UP000003490"/>
    </source>
</evidence>
<protein>
    <submittedName>
        <fullName evidence="1">Uncharacterized protein</fullName>
    </submittedName>
</protein>
<dbReference type="EMBL" id="ABCB02000014">
    <property type="protein sequence ID" value="EDO62553.1"/>
    <property type="molecule type" value="Genomic_DNA"/>
</dbReference>
<name>A7VQ48_9FIRM</name>
<dbReference type="HOGENOM" id="CLU_3198107_0_0_9"/>
<comment type="caution">
    <text evidence="1">The sequence shown here is derived from an EMBL/GenBank/DDBJ whole genome shotgun (WGS) entry which is preliminary data.</text>
</comment>
<dbReference type="Proteomes" id="UP000003490">
    <property type="component" value="Unassembled WGS sequence"/>
</dbReference>
<proteinExistence type="predicted"/>
<evidence type="ECO:0000313" key="1">
    <source>
        <dbReference type="EMBL" id="EDO62553.1"/>
    </source>
</evidence>
<accession>A7VQ48</accession>